<reference evidence="2" key="2">
    <citation type="submission" date="2021-04" db="EMBL/GenBank/DDBJ databases">
        <authorList>
            <person name="Gilroy R."/>
        </authorList>
    </citation>
    <scope>NUCLEOTIDE SEQUENCE</scope>
    <source>
        <strain evidence="2">5032</strain>
    </source>
</reference>
<sequence>MKLLTSCLALVLFVLAGCTGAQQRGMLGDTYVSSSRPAFSAKARELPLLAAGFGQASLMEAGVIGGLDVDAWIAVYGKGDGKGPLAIVAQGELDPPWFWNSALAHPFAIHEGADVINGLGVETCTYMVSEKRDAFLPLMDPQAAAVADKGEKPVRRWISRVFACRTNFNQGKIILEYREPLPEAMQSLTSIPYGLSDVIPAFEERARNAFEISLSAKPGEVRLDYLNSINWQYLDETFWGTVFLNDYNTRP</sequence>
<evidence type="ECO:0000313" key="2">
    <source>
        <dbReference type="EMBL" id="HJA78014.1"/>
    </source>
</evidence>
<feature type="chain" id="PRO_5038404946" evidence="1">
    <location>
        <begin position="22"/>
        <end position="251"/>
    </location>
</feature>
<accession>A0A9D2KPZ0</accession>
<dbReference type="Pfam" id="PF16143">
    <property type="entry name" value="DUF4851"/>
    <property type="match status" value="1"/>
</dbReference>
<reference evidence="2" key="1">
    <citation type="journal article" date="2021" name="PeerJ">
        <title>Extensive microbial diversity within the chicken gut microbiome revealed by metagenomics and culture.</title>
        <authorList>
            <person name="Gilroy R."/>
            <person name="Ravi A."/>
            <person name="Getino M."/>
            <person name="Pursley I."/>
            <person name="Horton D.L."/>
            <person name="Alikhan N.F."/>
            <person name="Baker D."/>
            <person name="Gharbi K."/>
            <person name="Hall N."/>
            <person name="Watson M."/>
            <person name="Adriaenssens E.M."/>
            <person name="Foster-Nyarko E."/>
            <person name="Jarju S."/>
            <person name="Secka A."/>
            <person name="Antonio M."/>
            <person name="Oren A."/>
            <person name="Chaudhuri R.R."/>
            <person name="La Ragione R."/>
            <person name="Hildebrand F."/>
            <person name="Pallen M.J."/>
        </authorList>
    </citation>
    <scope>NUCLEOTIDE SEQUENCE</scope>
    <source>
        <strain evidence="2">5032</strain>
    </source>
</reference>
<dbReference type="InterPro" id="IPR032323">
    <property type="entry name" value="DUF4851"/>
</dbReference>
<dbReference type="AlphaFoldDB" id="A0A9D2KPZ0"/>
<keyword evidence="1" id="KW-0732">Signal</keyword>
<name>A0A9D2KPZ0_9BACT</name>
<evidence type="ECO:0000256" key="1">
    <source>
        <dbReference type="SAM" id="SignalP"/>
    </source>
</evidence>
<organism evidence="2 3">
    <name type="scientific">Candidatus Desulfovibrio intestinavium</name>
    <dbReference type="NCBI Taxonomy" id="2838534"/>
    <lineage>
        <taxon>Bacteria</taxon>
        <taxon>Pseudomonadati</taxon>
        <taxon>Thermodesulfobacteriota</taxon>
        <taxon>Desulfovibrionia</taxon>
        <taxon>Desulfovibrionales</taxon>
        <taxon>Desulfovibrionaceae</taxon>
        <taxon>Desulfovibrio</taxon>
    </lineage>
</organism>
<comment type="caution">
    <text evidence="2">The sequence shown here is derived from an EMBL/GenBank/DDBJ whole genome shotgun (WGS) entry which is preliminary data.</text>
</comment>
<dbReference type="PROSITE" id="PS51257">
    <property type="entry name" value="PROKAR_LIPOPROTEIN"/>
    <property type="match status" value="1"/>
</dbReference>
<evidence type="ECO:0000313" key="3">
    <source>
        <dbReference type="Proteomes" id="UP000823821"/>
    </source>
</evidence>
<dbReference type="Proteomes" id="UP000823821">
    <property type="component" value="Unassembled WGS sequence"/>
</dbReference>
<proteinExistence type="predicted"/>
<feature type="signal peptide" evidence="1">
    <location>
        <begin position="1"/>
        <end position="21"/>
    </location>
</feature>
<gene>
    <name evidence="2" type="ORF">H9784_00360</name>
</gene>
<protein>
    <submittedName>
        <fullName evidence="2">DUF4851 domain-containing protein</fullName>
    </submittedName>
</protein>
<dbReference type="EMBL" id="DWZD01000005">
    <property type="protein sequence ID" value="HJA78014.1"/>
    <property type="molecule type" value="Genomic_DNA"/>
</dbReference>